<dbReference type="KEGG" id="pamo:BAR1_04220"/>
<proteinExistence type="predicted"/>
<organism evidence="2 3">
    <name type="scientific">Profundibacter amoris</name>
    <dbReference type="NCBI Taxonomy" id="2171755"/>
    <lineage>
        <taxon>Bacteria</taxon>
        <taxon>Pseudomonadati</taxon>
        <taxon>Pseudomonadota</taxon>
        <taxon>Alphaproteobacteria</taxon>
        <taxon>Rhodobacterales</taxon>
        <taxon>Paracoccaceae</taxon>
        <taxon>Profundibacter</taxon>
    </lineage>
</organism>
<dbReference type="OrthoDB" id="9810376at2"/>
<gene>
    <name evidence="2" type="ORF">BAR1_04220</name>
</gene>
<name>A0A347UEC8_9RHOB</name>
<dbReference type="Proteomes" id="UP000261704">
    <property type="component" value="Chromosome"/>
</dbReference>
<dbReference type="AlphaFoldDB" id="A0A347UEC8"/>
<feature type="chain" id="PRO_5017046336" evidence="1">
    <location>
        <begin position="20"/>
        <end position="119"/>
    </location>
</feature>
<accession>A0A347UEC8</accession>
<dbReference type="Pfam" id="PF09923">
    <property type="entry name" value="DUF2155"/>
    <property type="match status" value="1"/>
</dbReference>
<keyword evidence="1" id="KW-0732">Signal</keyword>
<evidence type="ECO:0000256" key="1">
    <source>
        <dbReference type="SAM" id="SignalP"/>
    </source>
</evidence>
<keyword evidence="3" id="KW-1185">Reference proteome</keyword>
<sequence>MMRILFLLFLTVFAAPIQAQQVSSAPGAVLRGLDKLDGSVTDLELAVGENKDFGRLNISLGDCRYPKGNPAGNAFAFLTIRENGMDDPVFQGWMIAAAPALDALDNARYDVWVLRCMTE</sequence>
<dbReference type="EMBL" id="CP032125">
    <property type="protein sequence ID" value="AXX97206.1"/>
    <property type="molecule type" value="Genomic_DNA"/>
</dbReference>
<feature type="signal peptide" evidence="1">
    <location>
        <begin position="1"/>
        <end position="19"/>
    </location>
</feature>
<evidence type="ECO:0000313" key="2">
    <source>
        <dbReference type="EMBL" id="AXX97206.1"/>
    </source>
</evidence>
<evidence type="ECO:0000313" key="3">
    <source>
        <dbReference type="Proteomes" id="UP000261704"/>
    </source>
</evidence>
<dbReference type="InterPro" id="IPR019225">
    <property type="entry name" value="DUF2155"/>
</dbReference>
<reference evidence="2 3" key="1">
    <citation type="submission" date="2018-09" db="EMBL/GenBank/DDBJ databases">
        <title>Profundibacter amoris BAR1 gen. nov., sp. nov., a new member of the Roseobacter clade isolated at Lokis Castle Vent Field on the Arctic Mid-Oceanic Ridge.</title>
        <authorList>
            <person name="Le Moine Bauer S."/>
            <person name="Sjoeberg A.G."/>
            <person name="L'Haridon S."/>
            <person name="Stokke R."/>
            <person name="Roalkvam I."/>
            <person name="Steen I.H."/>
            <person name="Dahle H."/>
        </authorList>
    </citation>
    <scope>NUCLEOTIDE SEQUENCE [LARGE SCALE GENOMIC DNA]</scope>
    <source>
        <strain evidence="2 3">BAR1</strain>
    </source>
</reference>
<dbReference type="RefSeq" id="WP_118941864.1">
    <property type="nucleotide sequence ID" value="NZ_CP032125.1"/>
</dbReference>
<protein>
    <submittedName>
        <fullName evidence="2">DUF2155 domain-containing protein</fullName>
    </submittedName>
</protein>